<gene>
    <name evidence="1" type="ordered locus">SACE_5681</name>
</gene>
<reference evidence="1 2" key="1">
    <citation type="journal article" date="2007" name="Nat. Biotechnol.">
        <title>Complete genome sequence of the erythromycin-producing bacterium Saccharopolyspora erythraea NRRL23338.</title>
        <authorList>
            <person name="Oliynyk M."/>
            <person name="Samborskyy M."/>
            <person name="Lester J.B."/>
            <person name="Mironenko T."/>
            <person name="Scott N."/>
            <person name="Dickens S."/>
            <person name="Haydock S.F."/>
            <person name="Leadlay P.F."/>
        </authorList>
    </citation>
    <scope>NUCLEOTIDE SEQUENCE [LARGE SCALE GENOMIC DNA]</scope>
    <source>
        <strain evidence="2">ATCC 11635 / DSM 40517 / JCM 4748 / NBRC 13426 / NCIMB 8594 / NRRL 2338</strain>
    </source>
</reference>
<dbReference type="AlphaFoldDB" id="A4FLE2"/>
<evidence type="ECO:0000313" key="1">
    <source>
        <dbReference type="EMBL" id="CAM04867.1"/>
    </source>
</evidence>
<organism evidence="1 2">
    <name type="scientific">Saccharopolyspora erythraea (strain ATCC 11635 / DSM 40517 / JCM 4748 / NBRC 13426 / NCIMB 8594 / NRRL 2338)</name>
    <dbReference type="NCBI Taxonomy" id="405948"/>
    <lineage>
        <taxon>Bacteria</taxon>
        <taxon>Bacillati</taxon>
        <taxon>Actinomycetota</taxon>
        <taxon>Actinomycetes</taxon>
        <taxon>Pseudonocardiales</taxon>
        <taxon>Pseudonocardiaceae</taxon>
        <taxon>Saccharopolyspora</taxon>
    </lineage>
</organism>
<dbReference type="EMBL" id="AM420293">
    <property type="protein sequence ID" value="CAM04867.1"/>
    <property type="molecule type" value="Genomic_DNA"/>
</dbReference>
<dbReference type="HOGENOM" id="CLU_3391197_0_0_11"/>
<protein>
    <submittedName>
        <fullName evidence="1">Uncharacterized protein</fullName>
    </submittedName>
</protein>
<proteinExistence type="predicted"/>
<accession>A4FLE2</accession>
<dbReference type="Proteomes" id="UP000006728">
    <property type="component" value="Chromosome"/>
</dbReference>
<evidence type="ECO:0000313" key="2">
    <source>
        <dbReference type="Proteomes" id="UP000006728"/>
    </source>
</evidence>
<sequence length="32" mass="3387">MVVMTVLLAAWSPPQPQPPTPVSSGTILQIAR</sequence>
<keyword evidence="2" id="KW-1185">Reference proteome</keyword>
<dbReference type="KEGG" id="sen:SACE_5681"/>
<name>A4FLE2_SACEN</name>